<dbReference type="AlphaFoldDB" id="A0A1B7LXN6"/>
<accession>A0A1B7LXN6</accession>
<reference evidence="2 3" key="1">
    <citation type="submission" date="2016-04" db="EMBL/GenBank/DDBJ databases">
        <title>First whole genome shotgun sequence of the bacterium Enteractinococcus sp. strain UASWS1574.</title>
        <authorList>
            <person name="Crovadore J."/>
            <person name="Chablais R."/>
            <person name="Lefort F."/>
        </authorList>
    </citation>
    <scope>NUCLEOTIDE SEQUENCE [LARGE SCALE GENOMIC DNA]</scope>
    <source>
        <strain evidence="2 3">UASWS1574</strain>
    </source>
</reference>
<organism evidence="2 3">
    <name type="scientific">Enteractinococcus helveticum</name>
    <dbReference type="NCBI Taxonomy" id="1837282"/>
    <lineage>
        <taxon>Bacteria</taxon>
        <taxon>Bacillati</taxon>
        <taxon>Actinomycetota</taxon>
        <taxon>Actinomycetes</taxon>
        <taxon>Micrococcales</taxon>
        <taxon>Micrococcaceae</taxon>
    </lineage>
</organism>
<gene>
    <name evidence="2" type="ORF">A6F49_14410</name>
</gene>
<dbReference type="Proteomes" id="UP000078292">
    <property type="component" value="Unassembled WGS sequence"/>
</dbReference>
<sequence length="170" mass="18632">MAQSGPVAQPIEIIITTSDLMELIPSTPQIVMDRGPFGLKNAHTNFYASNHQAQTVTETMFGQEVTIVATPIEYRWDYGDGNTLTTQTPGRPAETFNVETETSHQFTEPGTYTVTLTTVFEGTYQVDGGPTQAVSSTVTQQAEPVEIEIWRAVTRNVDQTCGQNPQAWGC</sequence>
<dbReference type="GO" id="GO:0005975">
    <property type="term" value="P:carbohydrate metabolic process"/>
    <property type="evidence" value="ECO:0007669"/>
    <property type="project" value="UniProtKB-ARBA"/>
</dbReference>
<name>A0A1B7LXN6_9MICC</name>
<dbReference type="SUPFAM" id="SSF49299">
    <property type="entry name" value="PKD domain"/>
    <property type="match status" value="1"/>
</dbReference>
<protein>
    <recommendedName>
        <fullName evidence="1">PKD domain-containing protein</fullName>
    </recommendedName>
</protein>
<feature type="domain" description="PKD" evidence="1">
    <location>
        <begin position="70"/>
        <end position="117"/>
    </location>
</feature>
<dbReference type="Pfam" id="PF18911">
    <property type="entry name" value="PKD_4"/>
    <property type="match status" value="1"/>
</dbReference>
<dbReference type="InterPro" id="IPR000601">
    <property type="entry name" value="PKD_dom"/>
</dbReference>
<dbReference type="EMBL" id="LXEY01000021">
    <property type="protein sequence ID" value="OAV59933.1"/>
    <property type="molecule type" value="Genomic_DNA"/>
</dbReference>
<dbReference type="InterPro" id="IPR013783">
    <property type="entry name" value="Ig-like_fold"/>
</dbReference>
<dbReference type="PROSITE" id="PS50093">
    <property type="entry name" value="PKD"/>
    <property type="match status" value="1"/>
</dbReference>
<evidence type="ECO:0000313" key="3">
    <source>
        <dbReference type="Proteomes" id="UP000078292"/>
    </source>
</evidence>
<evidence type="ECO:0000313" key="2">
    <source>
        <dbReference type="EMBL" id="OAV59933.1"/>
    </source>
</evidence>
<keyword evidence="3" id="KW-1185">Reference proteome</keyword>
<proteinExistence type="predicted"/>
<dbReference type="Gene3D" id="2.60.40.10">
    <property type="entry name" value="Immunoglobulins"/>
    <property type="match status" value="1"/>
</dbReference>
<comment type="caution">
    <text evidence="2">The sequence shown here is derived from an EMBL/GenBank/DDBJ whole genome shotgun (WGS) entry which is preliminary data.</text>
</comment>
<dbReference type="InterPro" id="IPR035986">
    <property type="entry name" value="PKD_dom_sf"/>
</dbReference>
<dbReference type="STRING" id="1837282.A6F49_14410"/>
<evidence type="ECO:0000259" key="1">
    <source>
        <dbReference type="PROSITE" id="PS50093"/>
    </source>
</evidence>
<dbReference type="CDD" id="cd00146">
    <property type="entry name" value="PKD"/>
    <property type="match status" value="1"/>
</dbReference>